<dbReference type="Proteomes" id="UP000015441">
    <property type="component" value="Unassembled WGS sequence"/>
</dbReference>
<proteinExistence type="predicted"/>
<dbReference type="OrthoDB" id="3466524at2759"/>
<evidence type="ECO:0000313" key="3">
    <source>
        <dbReference type="Proteomes" id="UP000015441"/>
    </source>
</evidence>
<organism evidence="2 3">
    <name type="scientific">Blumeria graminis f. sp. hordei (strain DH14)</name>
    <name type="common">Barley powdery mildew</name>
    <name type="synonym">Oidium monilioides f. sp. hordei</name>
    <dbReference type="NCBI Taxonomy" id="546991"/>
    <lineage>
        <taxon>Eukaryota</taxon>
        <taxon>Fungi</taxon>
        <taxon>Dikarya</taxon>
        <taxon>Ascomycota</taxon>
        <taxon>Pezizomycotina</taxon>
        <taxon>Leotiomycetes</taxon>
        <taxon>Erysiphales</taxon>
        <taxon>Erysiphaceae</taxon>
        <taxon>Blumeria</taxon>
        <taxon>Blumeria hordei</taxon>
    </lineage>
</organism>
<name>N1JI92_BLUG1</name>
<accession>N1JI92</accession>
<protein>
    <submittedName>
        <fullName evidence="2">Uncharacterized protein</fullName>
    </submittedName>
</protein>
<keyword evidence="3" id="KW-1185">Reference proteome</keyword>
<feature type="signal peptide" evidence="1">
    <location>
        <begin position="1"/>
        <end position="23"/>
    </location>
</feature>
<reference evidence="2 3" key="1">
    <citation type="journal article" date="2010" name="Science">
        <title>Genome expansion and gene loss in powdery mildew fungi reveal tradeoffs in extreme parasitism.</title>
        <authorList>
            <person name="Spanu P.D."/>
            <person name="Abbott J.C."/>
            <person name="Amselem J."/>
            <person name="Burgis T.A."/>
            <person name="Soanes D.M."/>
            <person name="Stueber K."/>
            <person name="Ver Loren van Themaat E."/>
            <person name="Brown J.K.M."/>
            <person name="Butcher S.A."/>
            <person name="Gurr S.J."/>
            <person name="Lebrun M.-H."/>
            <person name="Ridout C.J."/>
            <person name="Schulze-Lefert P."/>
            <person name="Talbot N.J."/>
            <person name="Ahmadinejad N."/>
            <person name="Ametz C."/>
            <person name="Barton G.R."/>
            <person name="Benjdia M."/>
            <person name="Bidzinski P."/>
            <person name="Bindschedler L.V."/>
            <person name="Both M."/>
            <person name="Brewer M.T."/>
            <person name="Cadle-Davidson L."/>
            <person name="Cadle-Davidson M.M."/>
            <person name="Collemare J."/>
            <person name="Cramer R."/>
            <person name="Frenkel O."/>
            <person name="Godfrey D."/>
            <person name="Harriman J."/>
            <person name="Hoede C."/>
            <person name="King B.C."/>
            <person name="Klages S."/>
            <person name="Kleemann J."/>
            <person name="Knoll D."/>
            <person name="Koti P.S."/>
            <person name="Kreplak J."/>
            <person name="Lopez-Ruiz F.J."/>
            <person name="Lu X."/>
            <person name="Maekawa T."/>
            <person name="Mahanil S."/>
            <person name="Micali C."/>
            <person name="Milgroom M.G."/>
            <person name="Montana G."/>
            <person name="Noir S."/>
            <person name="O'Connell R.J."/>
            <person name="Oberhaensli S."/>
            <person name="Parlange F."/>
            <person name="Pedersen C."/>
            <person name="Quesneville H."/>
            <person name="Reinhardt R."/>
            <person name="Rott M."/>
            <person name="Sacristan S."/>
            <person name="Schmidt S.M."/>
            <person name="Schoen M."/>
            <person name="Skamnioti P."/>
            <person name="Sommer H."/>
            <person name="Stephens A."/>
            <person name="Takahara H."/>
            <person name="Thordal-Christensen H."/>
            <person name="Vigouroux M."/>
            <person name="Wessling R."/>
            <person name="Wicker T."/>
            <person name="Panstruga R."/>
        </authorList>
    </citation>
    <scope>NUCLEOTIDE SEQUENCE [LARGE SCALE GENOMIC DNA]</scope>
    <source>
        <strain evidence="2">DH14</strain>
    </source>
</reference>
<dbReference type="STRING" id="546991.N1JI92"/>
<evidence type="ECO:0000313" key="2">
    <source>
        <dbReference type="EMBL" id="CCU77548.1"/>
    </source>
</evidence>
<sequence>MPRDTISFFGLVAFILLLATSRASDIYPPGGSLSKLAKSLQIRNKASELQAIISVEGYTLVNFSLDKTFDEYNLKLNGTIEAILAYLKQNHPNISIIPTIPPRVPDLHEEPKINTTCCPVPGQNFATWAGPRATWNGARYLSSINGTASLPAHSCARVSCSYGSGIFTCNGGDETLNPMFSRVTNLTSSVLKHCVIRPGENNARVCGQAFDDSSHLSVVIQGDYC</sequence>
<gene>
    <name evidence="2" type="ORF">BGHDH14_bgh01337</name>
</gene>
<comment type="caution">
    <text evidence="2">The sequence shown here is derived from an EMBL/GenBank/DDBJ whole genome shotgun (WGS) entry which is preliminary data.</text>
</comment>
<dbReference type="EMBL" id="CAUH01003814">
    <property type="protein sequence ID" value="CCU77548.1"/>
    <property type="molecule type" value="Genomic_DNA"/>
</dbReference>
<dbReference type="AlphaFoldDB" id="N1JI92"/>
<dbReference type="InParanoid" id="N1JI92"/>
<feature type="chain" id="PRO_5004106739" evidence="1">
    <location>
        <begin position="24"/>
        <end position="225"/>
    </location>
</feature>
<evidence type="ECO:0000256" key="1">
    <source>
        <dbReference type="SAM" id="SignalP"/>
    </source>
</evidence>
<keyword evidence="1" id="KW-0732">Signal</keyword>
<dbReference type="HOGENOM" id="CLU_1229749_0_0_1"/>